<evidence type="ECO:0000313" key="2">
    <source>
        <dbReference type="EMBL" id="SQH96798.1"/>
    </source>
</evidence>
<dbReference type="PANTHER" id="PTHR47837:SF1">
    <property type="entry name" value="GTP PYROPHOSPHOKINASE YJBM"/>
    <property type="match status" value="1"/>
</dbReference>
<evidence type="ECO:0000313" key="3">
    <source>
        <dbReference type="Proteomes" id="UP000248808"/>
    </source>
</evidence>
<dbReference type="InterPro" id="IPR007685">
    <property type="entry name" value="RelA_SpoT"/>
</dbReference>
<gene>
    <name evidence="2" type="primary">ywaC</name>
    <name evidence="2" type="ORF">NCTC10839_00678</name>
</gene>
<dbReference type="GeneID" id="56957277"/>
<dbReference type="EC" id="2.7.6.5" evidence="2"/>
<organism evidence="2 3">
    <name type="scientific">Haemophilus haemolyticus</name>
    <dbReference type="NCBI Taxonomy" id="726"/>
    <lineage>
        <taxon>Bacteria</taxon>
        <taxon>Pseudomonadati</taxon>
        <taxon>Pseudomonadota</taxon>
        <taxon>Gammaproteobacteria</taxon>
        <taxon>Pasteurellales</taxon>
        <taxon>Pasteurellaceae</taxon>
        <taxon>Haemophilus</taxon>
    </lineage>
</organism>
<dbReference type="GO" id="GO:0015969">
    <property type="term" value="P:guanosine tetraphosphate metabolic process"/>
    <property type="evidence" value="ECO:0007669"/>
    <property type="project" value="InterPro"/>
</dbReference>
<dbReference type="GO" id="GO:0008728">
    <property type="term" value="F:GTP diphosphokinase activity"/>
    <property type="evidence" value="ECO:0007669"/>
    <property type="project" value="UniProtKB-EC"/>
</dbReference>
<dbReference type="GO" id="GO:0016301">
    <property type="term" value="F:kinase activity"/>
    <property type="evidence" value="ECO:0007669"/>
    <property type="project" value="UniProtKB-KW"/>
</dbReference>
<name>A0A2X4RCK1_HAEHA</name>
<reference evidence="2 3" key="1">
    <citation type="submission" date="2018-06" db="EMBL/GenBank/DDBJ databases">
        <authorList>
            <consortium name="Pathogen Informatics"/>
            <person name="Doyle S."/>
        </authorList>
    </citation>
    <scope>NUCLEOTIDE SEQUENCE [LARGE SCALE GENOMIC DNA]</scope>
    <source>
        <strain evidence="2 3">NCTC10839</strain>
    </source>
</reference>
<evidence type="ECO:0000259" key="1">
    <source>
        <dbReference type="SMART" id="SM00954"/>
    </source>
</evidence>
<dbReference type="EMBL" id="LS483458">
    <property type="protein sequence ID" value="SQH96798.1"/>
    <property type="molecule type" value="Genomic_DNA"/>
</dbReference>
<dbReference type="KEGG" id="hhz:NCTC10839_00678"/>
<accession>A0A2X4RCK1</accession>
<sequence>MSLIENIKTEFESENIEKGEAIKEIPPFSLPSKASIAKVGDLIRQELDSEVSLDKELLNEALTKLVIYRYYHSYNISIFRNLLNRKIKRLNLSNQCIISSRVKRAQSIFLKLIRYPTMKLSRMDDLAGVRVIFPDMKTLKLFIDDYNCTECEIKKEYFDSHNSRINDYIKYPKEDGYRSIHQIFEDTKYKLKLELQIRTQSQHEWATVVEILGSLMKTSFKTGEGAPKEKFFLKLCSALFSYQENCPVLDELRNYSMDEICLFLKELNNELGIIEKLKSVNSIKLDENPEAAYYLLKLDLENHKTDIYTFNKDEKYKAIAAYSGLERDTKNCHVDVVLVSVDDVKNLKQAYPNYFLDTTSFIKRIESIL</sequence>
<dbReference type="RefSeq" id="WP_111696308.1">
    <property type="nucleotide sequence ID" value="NZ_LS483458.1"/>
</dbReference>
<dbReference type="PANTHER" id="PTHR47837">
    <property type="entry name" value="GTP PYROPHOSPHOKINASE YJBM"/>
    <property type="match status" value="1"/>
</dbReference>
<keyword evidence="2" id="KW-0418">Kinase</keyword>
<keyword evidence="2" id="KW-0808">Transferase</keyword>
<dbReference type="SMART" id="SM00954">
    <property type="entry name" value="RelA_SpoT"/>
    <property type="match status" value="1"/>
</dbReference>
<dbReference type="Pfam" id="PF04607">
    <property type="entry name" value="RelA_SpoT"/>
    <property type="match status" value="1"/>
</dbReference>
<dbReference type="Proteomes" id="UP000248808">
    <property type="component" value="Chromosome 1"/>
</dbReference>
<dbReference type="SUPFAM" id="SSF81301">
    <property type="entry name" value="Nucleotidyltransferase"/>
    <property type="match status" value="1"/>
</dbReference>
<dbReference type="AlphaFoldDB" id="A0A2X4RCK1"/>
<dbReference type="Gene3D" id="3.30.460.10">
    <property type="entry name" value="Beta Polymerase, domain 2"/>
    <property type="match status" value="1"/>
</dbReference>
<dbReference type="InterPro" id="IPR043519">
    <property type="entry name" value="NT_sf"/>
</dbReference>
<dbReference type="CDD" id="cd05399">
    <property type="entry name" value="NT_Rel-Spo_like"/>
    <property type="match status" value="1"/>
</dbReference>
<proteinExistence type="predicted"/>
<protein>
    <submittedName>
        <fullName evidence="2">GTP pyrophosphokinase ywaC</fullName>
        <ecNumber evidence="2">2.7.6.5</ecNumber>
    </submittedName>
</protein>
<dbReference type="InterPro" id="IPR052366">
    <property type="entry name" value="GTP_Pyrophosphokinase"/>
</dbReference>
<feature type="domain" description="RelA/SpoT" evidence="1">
    <location>
        <begin position="100"/>
        <end position="220"/>
    </location>
</feature>